<comment type="caution">
    <text evidence="2">The sequence shown here is derived from an EMBL/GenBank/DDBJ whole genome shotgun (WGS) entry which is preliminary data.</text>
</comment>
<sequence>MNAQNFVNRFTLLTFSAALVLAGTGAATPKSASAASDEVCYSQWEGESTYVTRCSGTNYDVVGKTLVQADYTPVMNQNFLISVAKGQTQTLSSSKTVEHKIETSLNVSLNTKLFGKISLATLGTSTGTTTTLYNTTTVYTGPELSSPYNSRKYYAGEIFDLYNVTIHEYNYTTEYIDFYDSNGALLHSGMQTYTSTDHGTYNEQVKVPRPVEYTVDAYY</sequence>
<evidence type="ECO:0000256" key="1">
    <source>
        <dbReference type="SAM" id="SignalP"/>
    </source>
</evidence>
<name>A0A074LYZ4_9BACL</name>
<proteinExistence type="predicted"/>
<keyword evidence="3" id="KW-1185">Reference proteome</keyword>
<dbReference type="InterPro" id="IPR006311">
    <property type="entry name" value="TAT_signal"/>
</dbReference>
<evidence type="ECO:0000313" key="2">
    <source>
        <dbReference type="EMBL" id="KEO85288.1"/>
    </source>
</evidence>
<gene>
    <name evidence="2" type="ORF">EL26_01645</name>
</gene>
<protein>
    <submittedName>
        <fullName evidence="2">Uncharacterized protein</fullName>
    </submittedName>
</protein>
<feature type="signal peptide" evidence="1">
    <location>
        <begin position="1"/>
        <end position="34"/>
    </location>
</feature>
<dbReference type="Proteomes" id="UP000027931">
    <property type="component" value="Unassembled WGS sequence"/>
</dbReference>
<dbReference type="RefSeq" id="WP_038083625.1">
    <property type="nucleotide sequence ID" value="NZ_JMIR01000001.1"/>
</dbReference>
<dbReference type="PROSITE" id="PS51318">
    <property type="entry name" value="TAT"/>
    <property type="match status" value="1"/>
</dbReference>
<feature type="chain" id="PRO_5001696676" evidence="1">
    <location>
        <begin position="35"/>
        <end position="219"/>
    </location>
</feature>
<evidence type="ECO:0000313" key="3">
    <source>
        <dbReference type="Proteomes" id="UP000027931"/>
    </source>
</evidence>
<dbReference type="EMBL" id="JMIR01000001">
    <property type="protein sequence ID" value="KEO85288.1"/>
    <property type="molecule type" value="Genomic_DNA"/>
</dbReference>
<reference evidence="2 3" key="1">
    <citation type="journal article" date="2013" name="Int. J. Syst. Evol. Microbiol.">
        <title>Tumebacillus flagellatus sp. nov., an alpha-amylase/pullulanase-producing bacterium isolated from cassava wastewater.</title>
        <authorList>
            <person name="Wang Q."/>
            <person name="Xie N."/>
            <person name="Qin Y."/>
            <person name="Shen N."/>
            <person name="Zhu J."/>
            <person name="Mi H."/>
            <person name="Huang R."/>
        </authorList>
    </citation>
    <scope>NUCLEOTIDE SEQUENCE [LARGE SCALE GENOMIC DNA]</scope>
    <source>
        <strain evidence="2 3">GST4</strain>
    </source>
</reference>
<accession>A0A074LYZ4</accession>
<keyword evidence="1" id="KW-0732">Signal</keyword>
<dbReference type="AlphaFoldDB" id="A0A074LYZ4"/>
<dbReference type="eggNOG" id="ENOG502ZSA0">
    <property type="taxonomic scope" value="Bacteria"/>
</dbReference>
<organism evidence="2 3">
    <name type="scientific">Tumebacillus flagellatus</name>
    <dbReference type="NCBI Taxonomy" id="1157490"/>
    <lineage>
        <taxon>Bacteria</taxon>
        <taxon>Bacillati</taxon>
        <taxon>Bacillota</taxon>
        <taxon>Bacilli</taxon>
        <taxon>Bacillales</taxon>
        <taxon>Alicyclobacillaceae</taxon>
        <taxon>Tumebacillus</taxon>
    </lineage>
</organism>